<sequence length="134" mass="14701">MDNAETSENPESSQTPQTPQTNSGSDQGKTIAIISYLAWIGWIIALVMHSSNKSSIGAYHLRQTLTLHLLAIAVYILQFIVFFAAGPLGILVWALWIGLLVLWVMGFMAAINGQEKPIPVIGEKANEWFGNAFK</sequence>
<evidence type="ECO:0000256" key="2">
    <source>
        <dbReference type="ARBA" id="ARBA00022692"/>
    </source>
</evidence>
<evidence type="ECO:0000256" key="5">
    <source>
        <dbReference type="SAM" id="MobiDB-lite"/>
    </source>
</evidence>
<dbReference type="EMBL" id="JAUJEB010000005">
    <property type="protein sequence ID" value="MDN5214783.1"/>
    <property type="molecule type" value="Genomic_DNA"/>
</dbReference>
<keyword evidence="3 6" id="KW-1133">Transmembrane helix</keyword>
<comment type="caution">
    <text evidence="7">The sequence shown here is derived from an EMBL/GenBank/DDBJ whole genome shotgun (WGS) entry which is preliminary data.</text>
</comment>
<keyword evidence="4 6" id="KW-0472">Membrane</keyword>
<evidence type="ECO:0008006" key="9">
    <source>
        <dbReference type="Google" id="ProtNLM"/>
    </source>
</evidence>
<dbReference type="Proteomes" id="UP001172083">
    <property type="component" value="Unassembled WGS sequence"/>
</dbReference>
<evidence type="ECO:0000256" key="6">
    <source>
        <dbReference type="SAM" id="Phobius"/>
    </source>
</evidence>
<dbReference type="RefSeq" id="WP_346760122.1">
    <property type="nucleotide sequence ID" value="NZ_JAUJEB010000005.1"/>
</dbReference>
<reference evidence="7" key="1">
    <citation type="submission" date="2023-06" db="EMBL/GenBank/DDBJ databases">
        <title>Genomic of Agaribacillus aureum.</title>
        <authorList>
            <person name="Wang G."/>
        </authorList>
    </citation>
    <scope>NUCLEOTIDE SEQUENCE</scope>
    <source>
        <strain evidence="7">BMA12</strain>
    </source>
</reference>
<keyword evidence="8" id="KW-1185">Reference proteome</keyword>
<feature type="transmembrane region" description="Helical" evidence="6">
    <location>
        <begin position="64"/>
        <end position="84"/>
    </location>
</feature>
<evidence type="ECO:0000256" key="4">
    <source>
        <dbReference type="ARBA" id="ARBA00023136"/>
    </source>
</evidence>
<dbReference type="InterPro" id="IPR019109">
    <property type="entry name" value="MamF_MmsF"/>
</dbReference>
<gene>
    <name evidence="7" type="ORF">QQ020_22075</name>
</gene>
<dbReference type="Pfam" id="PF09685">
    <property type="entry name" value="MamF_MmsF"/>
    <property type="match status" value="1"/>
</dbReference>
<comment type="subcellular location">
    <subcellularLocation>
        <location evidence="1">Membrane</location>
        <topology evidence="1">Multi-pass membrane protein</topology>
    </subcellularLocation>
</comment>
<evidence type="ECO:0000256" key="3">
    <source>
        <dbReference type="ARBA" id="ARBA00022989"/>
    </source>
</evidence>
<feature type="transmembrane region" description="Helical" evidence="6">
    <location>
        <begin position="90"/>
        <end position="111"/>
    </location>
</feature>
<proteinExistence type="predicted"/>
<organism evidence="7 8">
    <name type="scientific">Agaribacillus aureus</name>
    <dbReference type="NCBI Taxonomy" id="3051825"/>
    <lineage>
        <taxon>Bacteria</taxon>
        <taxon>Pseudomonadati</taxon>
        <taxon>Bacteroidota</taxon>
        <taxon>Cytophagia</taxon>
        <taxon>Cytophagales</taxon>
        <taxon>Splendidivirgaceae</taxon>
        <taxon>Agaribacillus</taxon>
    </lineage>
</organism>
<accession>A0ABT8LAJ7</accession>
<feature type="region of interest" description="Disordered" evidence="5">
    <location>
        <begin position="1"/>
        <end position="26"/>
    </location>
</feature>
<keyword evidence="2 6" id="KW-0812">Transmembrane</keyword>
<evidence type="ECO:0000313" key="7">
    <source>
        <dbReference type="EMBL" id="MDN5214783.1"/>
    </source>
</evidence>
<feature type="transmembrane region" description="Helical" evidence="6">
    <location>
        <begin position="31"/>
        <end position="52"/>
    </location>
</feature>
<protein>
    <recommendedName>
        <fullName evidence="9">DUF4870 domain-containing protein</fullName>
    </recommendedName>
</protein>
<evidence type="ECO:0000313" key="8">
    <source>
        <dbReference type="Proteomes" id="UP001172083"/>
    </source>
</evidence>
<name>A0ABT8LAJ7_9BACT</name>
<evidence type="ECO:0000256" key="1">
    <source>
        <dbReference type="ARBA" id="ARBA00004141"/>
    </source>
</evidence>